<evidence type="ECO:0000256" key="11">
    <source>
        <dbReference type="ARBA" id="ARBA00074372"/>
    </source>
</evidence>
<evidence type="ECO:0000256" key="5">
    <source>
        <dbReference type="ARBA" id="ARBA00050607"/>
    </source>
</evidence>
<evidence type="ECO:0000256" key="12">
    <source>
        <dbReference type="ARBA" id="ARBA00077136"/>
    </source>
</evidence>
<evidence type="ECO:0000256" key="1">
    <source>
        <dbReference type="ARBA" id="ARBA00004496"/>
    </source>
</evidence>
<dbReference type="AlphaFoldDB" id="A0A1F6V0P9"/>
<dbReference type="Pfam" id="PF03588">
    <property type="entry name" value="Leu_Phe_trans"/>
    <property type="match status" value="1"/>
</dbReference>
<comment type="catalytic activity">
    <reaction evidence="7 15">
        <text>N-terminal L-lysyl-[protein] + L-leucyl-tRNA(Leu) = N-terminal L-leucyl-L-lysyl-[protein] + tRNA(Leu) + H(+)</text>
        <dbReference type="Rhea" id="RHEA:12340"/>
        <dbReference type="Rhea" id="RHEA-COMP:9613"/>
        <dbReference type="Rhea" id="RHEA-COMP:9622"/>
        <dbReference type="Rhea" id="RHEA-COMP:12670"/>
        <dbReference type="Rhea" id="RHEA-COMP:12671"/>
        <dbReference type="ChEBI" id="CHEBI:15378"/>
        <dbReference type="ChEBI" id="CHEBI:65249"/>
        <dbReference type="ChEBI" id="CHEBI:78442"/>
        <dbReference type="ChEBI" id="CHEBI:78494"/>
        <dbReference type="ChEBI" id="CHEBI:133043"/>
        <dbReference type="EC" id="2.3.2.6"/>
    </reaction>
</comment>
<dbReference type="NCBIfam" id="TIGR00667">
    <property type="entry name" value="aat"/>
    <property type="match status" value="1"/>
</dbReference>
<evidence type="ECO:0000256" key="3">
    <source>
        <dbReference type="ARBA" id="ARBA00022679"/>
    </source>
</evidence>
<organism evidence="16 17">
    <name type="scientific">Candidatus Muproteobacteria bacterium RBG_16_60_9</name>
    <dbReference type="NCBI Taxonomy" id="1817755"/>
    <lineage>
        <taxon>Bacteria</taxon>
        <taxon>Pseudomonadati</taxon>
        <taxon>Pseudomonadota</taxon>
        <taxon>Candidatus Muproteobacteria</taxon>
    </lineage>
</organism>
<evidence type="ECO:0000256" key="15">
    <source>
        <dbReference type="HAMAP-Rule" id="MF_00688"/>
    </source>
</evidence>
<gene>
    <name evidence="15" type="primary">aat</name>
    <name evidence="16" type="ORF">A2W18_10445</name>
</gene>
<proteinExistence type="inferred from homology"/>
<evidence type="ECO:0000256" key="14">
    <source>
        <dbReference type="ARBA" id="ARBA00083640"/>
    </source>
</evidence>
<comment type="catalytic activity">
    <reaction evidence="5 15">
        <text>L-phenylalanyl-tRNA(Phe) + an N-terminal L-alpha-aminoacyl-[protein] = an N-terminal L-phenylalanyl-L-alpha-aminoacyl-[protein] + tRNA(Phe)</text>
        <dbReference type="Rhea" id="RHEA:43632"/>
        <dbReference type="Rhea" id="RHEA-COMP:9668"/>
        <dbReference type="Rhea" id="RHEA-COMP:9699"/>
        <dbReference type="Rhea" id="RHEA-COMP:10636"/>
        <dbReference type="Rhea" id="RHEA-COMP:10637"/>
        <dbReference type="ChEBI" id="CHEBI:78442"/>
        <dbReference type="ChEBI" id="CHEBI:78531"/>
        <dbReference type="ChEBI" id="CHEBI:78597"/>
        <dbReference type="ChEBI" id="CHEBI:83561"/>
        <dbReference type="EC" id="2.3.2.6"/>
    </reaction>
</comment>
<evidence type="ECO:0000256" key="8">
    <source>
        <dbReference type="ARBA" id="ARBA00054043"/>
    </source>
</evidence>
<evidence type="ECO:0000256" key="6">
    <source>
        <dbReference type="ARBA" id="ARBA00050652"/>
    </source>
</evidence>
<dbReference type="SUPFAM" id="SSF55729">
    <property type="entry name" value="Acyl-CoA N-acyltransferases (Nat)"/>
    <property type="match status" value="1"/>
</dbReference>
<dbReference type="InterPro" id="IPR042221">
    <property type="entry name" value="Leu/Phe-tRNA_Trfase_N"/>
</dbReference>
<sequence length="235" mass="26235">MFLLNPDASEFHFPPVEQASHEGLLAVGGDLQAGRLLEAYRGGIFPWYNEGQPILWWSPDPRAVLFPPELKVSRSLRKTLRSEKFRVSFDQRFDDVVRACAGRRRKYADHGTWITRAMREAYGVLHRLGFAHSVEVWHDRQLVGGLYGVALGAAFFGESMFSGMTDASKVALVHGVRQLECWGYTLIDCQLASAHLESLGARSIPRTEYLARLSTALGGPGRDGPWRFDTDNGIG</sequence>
<evidence type="ECO:0000256" key="10">
    <source>
        <dbReference type="ARBA" id="ARBA00066767"/>
    </source>
</evidence>
<name>A0A1F6V0P9_9PROT</name>
<protein>
    <recommendedName>
        <fullName evidence="11 15">Leucyl/phenylalanyl-tRNA--protein transferase</fullName>
        <ecNumber evidence="10 15">2.3.2.6</ecNumber>
    </recommendedName>
    <alternativeName>
        <fullName evidence="12 15">L/F-transferase</fullName>
    </alternativeName>
    <alternativeName>
        <fullName evidence="13 15">Leucyltransferase</fullName>
    </alternativeName>
    <alternativeName>
        <fullName evidence="14 15">Phenyalanyltransferase</fullName>
    </alternativeName>
</protein>
<evidence type="ECO:0000256" key="2">
    <source>
        <dbReference type="ARBA" id="ARBA00022490"/>
    </source>
</evidence>
<dbReference type="GO" id="GO:0030163">
    <property type="term" value="P:protein catabolic process"/>
    <property type="evidence" value="ECO:0007669"/>
    <property type="project" value="UniProtKB-UniRule"/>
</dbReference>
<keyword evidence="3 15" id="KW-0808">Transferase</keyword>
<dbReference type="EC" id="2.3.2.6" evidence="10 15"/>
<reference evidence="16 17" key="1">
    <citation type="journal article" date="2016" name="Nat. Commun.">
        <title>Thousands of microbial genomes shed light on interconnected biogeochemical processes in an aquifer system.</title>
        <authorList>
            <person name="Anantharaman K."/>
            <person name="Brown C.T."/>
            <person name="Hug L.A."/>
            <person name="Sharon I."/>
            <person name="Castelle C.J."/>
            <person name="Probst A.J."/>
            <person name="Thomas B.C."/>
            <person name="Singh A."/>
            <person name="Wilkins M.J."/>
            <person name="Karaoz U."/>
            <person name="Brodie E.L."/>
            <person name="Williams K.H."/>
            <person name="Hubbard S.S."/>
            <person name="Banfield J.F."/>
        </authorList>
    </citation>
    <scope>NUCLEOTIDE SEQUENCE [LARGE SCALE GENOMIC DNA]</scope>
</reference>
<evidence type="ECO:0000256" key="7">
    <source>
        <dbReference type="ARBA" id="ARBA00051538"/>
    </source>
</evidence>
<evidence type="ECO:0000256" key="4">
    <source>
        <dbReference type="ARBA" id="ARBA00023315"/>
    </source>
</evidence>
<dbReference type="InterPro" id="IPR016181">
    <property type="entry name" value="Acyl_CoA_acyltransferase"/>
</dbReference>
<dbReference type="EMBL" id="MFSP01000164">
    <property type="protein sequence ID" value="OGI62994.1"/>
    <property type="molecule type" value="Genomic_DNA"/>
</dbReference>
<comment type="similarity">
    <text evidence="9 15">Belongs to the L/F-transferase family.</text>
</comment>
<comment type="caution">
    <text evidence="16">The sequence shown here is derived from an EMBL/GenBank/DDBJ whole genome shotgun (WGS) entry which is preliminary data.</text>
</comment>
<dbReference type="GO" id="GO:0005737">
    <property type="term" value="C:cytoplasm"/>
    <property type="evidence" value="ECO:0007669"/>
    <property type="project" value="UniProtKB-SubCell"/>
</dbReference>
<dbReference type="PANTHER" id="PTHR30098:SF2">
    <property type="entry name" value="LEUCYL_PHENYLALANYL-TRNA--PROTEIN TRANSFERASE"/>
    <property type="match status" value="1"/>
</dbReference>
<accession>A0A1F6V0P9</accession>
<dbReference type="PANTHER" id="PTHR30098">
    <property type="entry name" value="LEUCYL/PHENYLALANYL-TRNA--PROTEIN TRANSFERASE"/>
    <property type="match status" value="1"/>
</dbReference>
<comment type="catalytic activity">
    <reaction evidence="6 15">
        <text>N-terminal L-arginyl-[protein] + L-leucyl-tRNA(Leu) = N-terminal L-leucyl-L-arginyl-[protein] + tRNA(Leu) + H(+)</text>
        <dbReference type="Rhea" id="RHEA:50416"/>
        <dbReference type="Rhea" id="RHEA-COMP:9613"/>
        <dbReference type="Rhea" id="RHEA-COMP:9622"/>
        <dbReference type="Rhea" id="RHEA-COMP:12672"/>
        <dbReference type="Rhea" id="RHEA-COMP:12673"/>
        <dbReference type="ChEBI" id="CHEBI:15378"/>
        <dbReference type="ChEBI" id="CHEBI:64719"/>
        <dbReference type="ChEBI" id="CHEBI:78442"/>
        <dbReference type="ChEBI" id="CHEBI:78494"/>
        <dbReference type="ChEBI" id="CHEBI:133044"/>
        <dbReference type="EC" id="2.3.2.6"/>
    </reaction>
</comment>
<dbReference type="Gene3D" id="3.40.630.70">
    <property type="entry name" value="Leucyl/phenylalanyl-tRNA-protein transferase, C-terminal domain"/>
    <property type="match status" value="1"/>
</dbReference>
<dbReference type="FunFam" id="3.30.70.3550:FF:000001">
    <property type="entry name" value="Leucyl/phenylalanyl-tRNA--protein transferase"/>
    <property type="match status" value="1"/>
</dbReference>
<dbReference type="HAMAP" id="MF_00688">
    <property type="entry name" value="Leu_Phe_trans"/>
    <property type="match status" value="1"/>
</dbReference>
<dbReference type="InterPro" id="IPR004616">
    <property type="entry name" value="Leu/Phe-tRNA_Trfase"/>
</dbReference>
<dbReference type="Gene3D" id="3.30.70.3550">
    <property type="entry name" value="Leucyl/phenylalanyl-tRNA-protein transferase, N-terminal domain"/>
    <property type="match status" value="1"/>
</dbReference>
<dbReference type="InterPro" id="IPR042203">
    <property type="entry name" value="Leu/Phe-tRNA_Trfase_C"/>
</dbReference>
<keyword evidence="2 15" id="KW-0963">Cytoplasm</keyword>
<dbReference type="Proteomes" id="UP000179076">
    <property type="component" value="Unassembled WGS sequence"/>
</dbReference>
<evidence type="ECO:0000313" key="16">
    <source>
        <dbReference type="EMBL" id="OGI62994.1"/>
    </source>
</evidence>
<evidence type="ECO:0000256" key="9">
    <source>
        <dbReference type="ARBA" id="ARBA00061535"/>
    </source>
</evidence>
<dbReference type="FunFam" id="3.40.630.70:FF:000001">
    <property type="entry name" value="Leucyl/phenylalanyl-tRNA--protein transferase"/>
    <property type="match status" value="1"/>
</dbReference>
<dbReference type="GO" id="GO:0008914">
    <property type="term" value="F:leucyl-tRNA--protein transferase activity"/>
    <property type="evidence" value="ECO:0007669"/>
    <property type="project" value="UniProtKB-UniRule"/>
</dbReference>
<comment type="subcellular location">
    <subcellularLocation>
        <location evidence="1 15">Cytoplasm</location>
    </subcellularLocation>
</comment>
<keyword evidence="4 15" id="KW-0012">Acyltransferase</keyword>
<comment type="function">
    <text evidence="8 15">Functions in the N-end rule pathway of protein degradation where it conjugates Leu, Phe and, less efficiently, Met from aminoacyl-tRNAs to the N-termini of proteins containing an N-terminal arginine or lysine.</text>
</comment>
<evidence type="ECO:0000313" key="17">
    <source>
        <dbReference type="Proteomes" id="UP000179076"/>
    </source>
</evidence>
<evidence type="ECO:0000256" key="13">
    <source>
        <dbReference type="ARBA" id="ARBA00077165"/>
    </source>
</evidence>